<dbReference type="Pfam" id="PF24568">
    <property type="entry name" value="CC_PcsB"/>
    <property type="match status" value="1"/>
</dbReference>
<dbReference type="PROSITE" id="PS50911">
    <property type="entry name" value="CHAP"/>
    <property type="match status" value="1"/>
</dbReference>
<evidence type="ECO:0000259" key="4">
    <source>
        <dbReference type="PROSITE" id="PS50911"/>
    </source>
</evidence>
<feature type="chain" id="PRO_5040968239" evidence="3">
    <location>
        <begin position="18"/>
        <end position="410"/>
    </location>
</feature>
<dbReference type="InterPro" id="IPR057309">
    <property type="entry name" value="PcsB_CC"/>
</dbReference>
<organism evidence="5 8">
    <name type="scientific">Streptococcus lactarius</name>
    <dbReference type="NCBI Taxonomy" id="684066"/>
    <lineage>
        <taxon>Bacteria</taxon>
        <taxon>Bacillati</taxon>
        <taxon>Bacillota</taxon>
        <taxon>Bacilli</taxon>
        <taxon>Lactobacillales</taxon>
        <taxon>Streptococcaceae</taxon>
        <taxon>Streptococcus</taxon>
    </lineage>
</organism>
<gene>
    <name evidence="5" type="ORF">BTU61_01675</name>
    <name evidence="6" type="ORF">J4854_00215</name>
</gene>
<evidence type="ECO:0000313" key="6">
    <source>
        <dbReference type="EMBL" id="QUB38929.1"/>
    </source>
</evidence>
<reference evidence="6 7" key="2">
    <citation type="submission" date="2021-03" db="EMBL/GenBank/DDBJ databases">
        <title>Human Oral Microbial Genomes.</title>
        <authorList>
            <person name="Johnston C.D."/>
            <person name="Chen T."/>
            <person name="Dewhirst F.E."/>
        </authorList>
    </citation>
    <scope>NUCLEOTIDE SEQUENCE [LARGE SCALE GENOMIC DNA]</scope>
    <source>
        <strain evidence="6 7">CCUG 66490</strain>
    </source>
</reference>
<evidence type="ECO:0000313" key="5">
    <source>
        <dbReference type="EMBL" id="MBK4778910.1"/>
    </source>
</evidence>
<dbReference type="RefSeq" id="WP_200772076.1">
    <property type="nucleotide sequence ID" value="NZ_CP072329.1"/>
</dbReference>
<dbReference type="PRINTS" id="PR01852">
    <property type="entry name" value="SIBAPROTEIN"/>
</dbReference>
<evidence type="ECO:0000256" key="2">
    <source>
        <dbReference type="SAM" id="Coils"/>
    </source>
</evidence>
<feature type="signal peptide" evidence="3">
    <location>
        <begin position="1"/>
        <end position="17"/>
    </location>
</feature>
<dbReference type="EMBL" id="MRXX01000002">
    <property type="protein sequence ID" value="MBK4778910.1"/>
    <property type="molecule type" value="Genomic_DNA"/>
</dbReference>
<keyword evidence="2" id="KW-0175">Coiled coil</keyword>
<dbReference type="InterPro" id="IPR009148">
    <property type="entry name" value="PcsB-like"/>
</dbReference>
<reference evidence="5" key="1">
    <citation type="submission" date="2016-12" db="EMBL/GenBank/DDBJ databases">
        <title>Draft genome of Streptococcus lactarius CCUG 66490T type strain.</title>
        <authorList>
            <person name="Salva-Serra F."/>
            <person name="Engstrom-Jakobsson H."/>
            <person name="Thorell K."/>
            <person name="Gomila M."/>
            <person name="Gonzales-Siles L."/>
            <person name="Busquets A."/>
            <person name="Jaen-Luchoro D."/>
            <person name="Karlsson R."/>
            <person name="Kristiansson E."/>
            <person name="Moore E."/>
        </authorList>
    </citation>
    <scope>NUCLEOTIDE SEQUENCE</scope>
    <source>
        <strain evidence="5">CCUG 66490</strain>
    </source>
</reference>
<dbReference type="NCBIfam" id="NF046104">
    <property type="entry name" value="PptglHdxlasePcsB"/>
    <property type="match status" value="1"/>
</dbReference>
<proteinExistence type="predicted"/>
<feature type="coiled-coil region" evidence="2">
    <location>
        <begin position="34"/>
        <end position="96"/>
    </location>
</feature>
<accession>A0A9X1BC76</accession>
<dbReference type="InterPro" id="IPR058088">
    <property type="entry name" value="PcsB"/>
</dbReference>
<evidence type="ECO:0000313" key="7">
    <source>
        <dbReference type="Proteomes" id="UP000676511"/>
    </source>
</evidence>
<dbReference type="InterPro" id="IPR038765">
    <property type="entry name" value="Papain-like_cys_pep_sf"/>
</dbReference>
<dbReference type="AlphaFoldDB" id="A0A9X1BC76"/>
<evidence type="ECO:0000256" key="1">
    <source>
        <dbReference type="ARBA" id="ARBA00022729"/>
    </source>
</evidence>
<sequence length="410" mass="43006">MKKKLFATILLSTVALAQVAVVAGVSADSTDDKIAAQDNKINSINQQQQSAQAQVDQIQGQVSEIKKQQADLQAENDRLNDESEKLSAEIDELSKNIVARQESLANQARSAQTTGTATSYINAIVSSGSLTEAISRISAMNEIADANNKMLQEQKRDKEEIAKKQKENNDAINTVIANKQQLDDDAQALTTKEAELKVAQLNLAAEKSTAENEKNALVQQKAEAEKAAAAAAAAEAAYRAKQKEQQAAVKASANTTLQAQVQAAAQTPAASGAPAAPAAQATTQTVAAAPAATTSRPTYSSSASSYPVGECTWGAKVLAPWAGDYWGNGGQWAASAAAAGFRTGSQPQVGAIACWNDGGYGHVAVVTAVQSTTSIQVSESNYLGIRSIGNYRGWFNPVNAQGTVTYIYPN</sequence>
<dbReference type="Pfam" id="PF05257">
    <property type="entry name" value="CHAP"/>
    <property type="match status" value="1"/>
</dbReference>
<feature type="coiled-coil region" evidence="2">
    <location>
        <begin position="141"/>
        <end position="244"/>
    </location>
</feature>
<name>A0A9X1BC76_9STRE</name>
<dbReference type="Proteomes" id="UP000676511">
    <property type="component" value="Chromosome"/>
</dbReference>
<evidence type="ECO:0000313" key="8">
    <source>
        <dbReference type="Proteomes" id="UP001138780"/>
    </source>
</evidence>
<dbReference type="Gene3D" id="3.90.1720.10">
    <property type="entry name" value="endopeptidase domain like (from Nostoc punctiforme)"/>
    <property type="match status" value="1"/>
</dbReference>
<dbReference type="Proteomes" id="UP001138780">
    <property type="component" value="Unassembled WGS sequence"/>
</dbReference>
<keyword evidence="1 3" id="KW-0732">Signal</keyword>
<dbReference type="EMBL" id="CP072329">
    <property type="protein sequence ID" value="QUB38929.1"/>
    <property type="molecule type" value="Genomic_DNA"/>
</dbReference>
<dbReference type="Gene3D" id="6.10.250.3150">
    <property type="match status" value="1"/>
</dbReference>
<keyword evidence="7" id="KW-1185">Reference proteome</keyword>
<dbReference type="SUPFAM" id="SSF54001">
    <property type="entry name" value="Cysteine proteinases"/>
    <property type="match status" value="1"/>
</dbReference>
<feature type="domain" description="Peptidase C51" evidence="4">
    <location>
        <begin position="286"/>
        <end position="408"/>
    </location>
</feature>
<protein>
    <submittedName>
        <fullName evidence="5">CHAP domain-containing protein</fullName>
    </submittedName>
</protein>
<dbReference type="InterPro" id="IPR007921">
    <property type="entry name" value="CHAP_dom"/>
</dbReference>
<evidence type="ECO:0000256" key="3">
    <source>
        <dbReference type="SAM" id="SignalP"/>
    </source>
</evidence>